<dbReference type="SUPFAM" id="SSF56219">
    <property type="entry name" value="DNase I-like"/>
    <property type="match status" value="1"/>
</dbReference>
<dbReference type="InterPro" id="IPR036691">
    <property type="entry name" value="Endo/exonu/phosph_ase_sf"/>
</dbReference>
<evidence type="ECO:0008006" key="3">
    <source>
        <dbReference type="Google" id="ProtNLM"/>
    </source>
</evidence>
<reference evidence="1" key="1">
    <citation type="submission" date="2019-08" db="EMBL/GenBank/DDBJ databases">
        <title>The genome of the North American firefly Photinus pyralis.</title>
        <authorList>
            <consortium name="Photinus pyralis genome working group"/>
            <person name="Fallon T.R."/>
            <person name="Sander Lower S.E."/>
            <person name="Weng J.-K."/>
        </authorList>
    </citation>
    <scope>NUCLEOTIDE SEQUENCE</scope>
    <source>
        <strain evidence="1">TRF0915ILg1</strain>
        <tissue evidence="1">Whole body</tissue>
    </source>
</reference>
<dbReference type="Gene3D" id="3.60.10.10">
    <property type="entry name" value="Endonuclease/exonuclease/phosphatase"/>
    <property type="match status" value="1"/>
</dbReference>
<dbReference type="OrthoDB" id="414666at2759"/>
<gene>
    <name evidence="1" type="ORF">ILUMI_22538</name>
</gene>
<evidence type="ECO:0000313" key="1">
    <source>
        <dbReference type="EMBL" id="KAF2883630.1"/>
    </source>
</evidence>
<dbReference type="Proteomes" id="UP000801492">
    <property type="component" value="Unassembled WGS sequence"/>
</dbReference>
<keyword evidence="2" id="KW-1185">Reference proteome</keyword>
<dbReference type="EMBL" id="VTPC01090317">
    <property type="protein sequence ID" value="KAF2883630.1"/>
    <property type="molecule type" value="Genomic_DNA"/>
</dbReference>
<organism evidence="1 2">
    <name type="scientific">Ignelater luminosus</name>
    <name type="common">Cucubano</name>
    <name type="synonym">Pyrophorus luminosus</name>
    <dbReference type="NCBI Taxonomy" id="2038154"/>
    <lineage>
        <taxon>Eukaryota</taxon>
        <taxon>Metazoa</taxon>
        <taxon>Ecdysozoa</taxon>
        <taxon>Arthropoda</taxon>
        <taxon>Hexapoda</taxon>
        <taxon>Insecta</taxon>
        <taxon>Pterygota</taxon>
        <taxon>Neoptera</taxon>
        <taxon>Endopterygota</taxon>
        <taxon>Coleoptera</taxon>
        <taxon>Polyphaga</taxon>
        <taxon>Elateriformia</taxon>
        <taxon>Elateroidea</taxon>
        <taxon>Elateridae</taxon>
        <taxon>Agrypninae</taxon>
        <taxon>Pyrophorini</taxon>
        <taxon>Ignelater</taxon>
    </lineage>
</organism>
<accession>A0A8K0CGX5</accession>
<dbReference type="AlphaFoldDB" id="A0A8K0CGX5"/>
<proteinExistence type="predicted"/>
<name>A0A8K0CGX5_IGNLU</name>
<sequence length="195" mass="22608">MTAESNLGELEDFYADIKTVSNQFKSRDIIVLMGDLNAKIGEDRQNYIVENYGLGERNERRDRLADFCRENNQCIINKFFKPPKRGLYTWKFPTDSSDNIRQQTNPYGLRSKEYVEELFNVKRSGLEIKEAMTGPEITLDEVERANTRKAIGPDEIPNEIIKHDKDKNHGQQQNANAARNYHSLWRLTSPILVVN</sequence>
<comment type="caution">
    <text evidence="1">The sequence shown here is derived from an EMBL/GenBank/DDBJ whole genome shotgun (WGS) entry which is preliminary data.</text>
</comment>
<evidence type="ECO:0000313" key="2">
    <source>
        <dbReference type="Proteomes" id="UP000801492"/>
    </source>
</evidence>
<protein>
    <recommendedName>
        <fullName evidence="3">Craniofacial development protein 2-like</fullName>
    </recommendedName>
</protein>